<reference evidence="2" key="1">
    <citation type="submission" date="2017-06" db="EMBL/GenBank/DDBJ databases">
        <authorList>
            <person name="Varghese N."/>
            <person name="Submissions S."/>
        </authorList>
    </citation>
    <scope>NUCLEOTIDE SEQUENCE [LARGE SCALE GENOMIC DNA]</scope>
    <source>
        <strain evidence="2">DSM 28041</strain>
    </source>
</reference>
<protein>
    <submittedName>
        <fullName evidence="1">Uncharacterized protein</fullName>
    </submittedName>
</protein>
<gene>
    <name evidence="1" type="ORF">SAMN06269173_101256</name>
</gene>
<organism evidence="1 2">
    <name type="scientific">Hymenobacter mucosus</name>
    <dbReference type="NCBI Taxonomy" id="1411120"/>
    <lineage>
        <taxon>Bacteria</taxon>
        <taxon>Pseudomonadati</taxon>
        <taxon>Bacteroidota</taxon>
        <taxon>Cytophagia</taxon>
        <taxon>Cytophagales</taxon>
        <taxon>Hymenobacteraceae</taxon>
        <taxon>Hymenobacter</taxon>
    </lineage>
</organism>
<proteinExistence type="predicted"/>
<evidence type="ECO:0000313" key="2">
    <source>
        <dbReference type="Proteomes" id="UP000198310"/>
    </source>
</evidence>
<dbReference type="Proteomes" id="UP000198310">
    <property type="component" value="Unassembled WGS sequence"/>
</dbReference>
<dbReference type="AlphaFoldDB" id="A0A238V9I7"/>
<name>A0A238V9I7_9BACT</name>
<sequence>MAKQAPATKADKLNSLYKECGLIKEDVFQHQHYTILTRSGIEKVQAHYGIQVSYKALKLEPKYAVIKAVAQMDEARVETYGSAVPENCKNSYFAETAEKRALSRAVLKLTGLYQHGFFGEEESEQLTAEAKAAPQQSTETDVLNDALSRLHSGDAPGTVWKSYPELHSHEGFKAAVKAESERRKAAAT</sequence>
<evidence type="ECO:0000313" key="1">
    <source>
        <dbReference type="EMBL" id="SNR30303.1"/>
    </source>
</evidence>
<dbReference type="EMBL" id="FZNS01000001">
    <property type="protein sequence ID" value="SNR30303.1"/>
    <property type="molecule type" value="Genomic_DNA"/>
</dbReference>
<accession>A0A238V9I7</accession>
<dbReference type="RefSeq" id="WP_045688682.1">
    <property type="nucleotide sequence ID" value="NZ_FZNS01000001.1"/>
</dbReference>
<keyword evidence="2" id="KW-1185">Reference proteome</keyword>